<accession>A0A833SVR9</accession>
<dbReference type="InterPro" id="IPR001202">
    <property type="entry name" value="WW_dom"/>
</dbReference>
<proteinExistence type="predicted"/>
<protein>
    <submittedName>
        <fullName evidence="2">IQ calmodulin binding motif-containing protein</fullName>
    </submittedName>
</protein>
<organism evidence="2 3">
    <name type="scientific">Phytophthora infestans</name>
    <name type="common">Potato late blight agent</name>
    <name type="synonym">Botrytis infestans</name>
    <dbReference type="NCBI Taxonomy" id="4787"/>
    <lineage>
        <taxon>Eukaryota</taxon>
        <taxon>Sar</taxon>
        <taxon>Stramenopiles</taxon>
        <taxon>Oomycota</taxon>
        <taxon>Peronosporomycetes</taxon>
        <taxon>Peronosporales</taxon>
        <taxon>Peronosporaceae</taxon>
        <taxon>Phytophthora</taxon>
    </lineage>
</organism>
<name>A0A833SVR9_PHYIN</name>
<keyword evidence="3" id="KW-1185">Reference proteome</keyword>
<sequence>MALRFGWEEVLANAVPAVNTRNASRSYYFNKNTLETSWERPDYSFNEQVAAIRIQALARMLLAINAFGLTKYVTSALGQSPLKELLATVSSEEKVKSLGWSKEEVSLVSYFPRILSRRFPRSCSRETSVPANVKHPFNILPSERVISQLVTQSYPNQQGRVAGLLRALRNSTTPISYRQLEMHLRRYAGRPDDAIANVGEVASLVTSTREPQEKAIFVLYLRCAERCVVYAANLKLKTLQRELLTVLRMPRRLLSFPVSSQSPVRDEEIIGTATSIAAMPVVPISPAEEEGWLQQAMSRYPSRAVKGLWENERSVCCVCVVGISLSKARARAATIIQCAWRALGAREERALLESQQQSPYEQRLEKRTNTFYFVYIPTDEKLLEEPRDESHRWNSAVSSHGAGSSYKRMDVGLATLHAGFSESPTTKPVPGAETPWVACSLCTAERAARRCNECYSATGDYGFLSRVLLRPAFPHCSSKFR</sequence>
<feature type="domain" description="WW" evidence="1">
    <location>
        <begin position="1"/>
        <end position="43"/>
    </location>
</feature>
<evidence type="ECO:0000259" key="1">
    <source>
        <dbReference type="PROSITE" id="PS50020"/>
    </source>
</evidence>
<dbReference type="InterPro" id="IPR000048">
    <property type="entry name" value="IQ_motif_EF-hand-BS"/>
</dbReference>
<gene>
    <name evidence="2" type="ORF">GN244_ATG14081</name>
</gene>
<comment type="caution">
    <text evidence="2">The sequence shown here is derived from an EMBL/GenBank/DDBJ whole genome shotgun (WGS) entry which is preliminary data.</text>
</comment>
<dbReference type="Gene3D" id="2.20.70.10">
    <property type="match status" value="1"/>
</dbReference>
<dbReference type="AlphaFoldDB" id="A0A833SVR9"/>
<dbReference type="Proteomes" id="UP000602510">
    <property type="component" value="Unassembled WGS sequence"/>
</dbReference>
<dbReference type="Pfam" id="PF00612">
    <property type="entry name" value="IQ"/>
    <property type="match status" value="1"/>
</dbReference>
<evidence type="ECO:0000313" key="2">
    <source>
        <dbReference type="EMBL" id="KAF4033970.1"/>
    </source>
</evidence>
<dbReference type="CDD" id="cd00201">
    <property type="entry name" value="WW"/>
    <property type="match status" value="1"/>
</dbReference>
<dbReference type="PROSITE" id="PS50020">
    <property type="entry name" value="WW_DOMAIN_2"/>
    <property type="match status" value="1"/>
</dbReference>
<evidence type="ECO:0000313" key="3">
    <source>
        <dbReference type="Proteomes" id="UP000602510"/>
    </source>
</evidence>
<dbReference type="EMBL" id="WSZM01000396">
    <property type="protein sequence ID" value="KAF4033970.1"/>
    <property type="molecule type" value="Genomic_DNA"/>
</dbReference>
<reference evidence="2" key="1">
    <citation type="submission" date="2020-04" db="EMBL/GenBank/DDBJ databases">
        <title>Hybrid Assembly of Korean Phytophthora infestans isolates.</title>
        <authorList>
            <person name="Prokchorchik M."/>
            <person name="Lee Y."/>
            <person name="Seo J."/>
            <person name="Cho J.-H."/>
            <person name="Park Y.-E."/>
            <person name="Jang D.-C."/>
            <person name="Im J.-S."/>
            <person name="Choi J.-G."/>
            <person name="Park H.-J."/>
            <person name="Lee G.-B."/>
            <person name="Lee Y.-G."/>
            <person name="Hong S.-Y."/>
            <person name="Cho K."/>
            <person name="Sohn K.H."/>
        </authorList>
    </citation>
    <scope>NUCLEOTIDE SEQUENCE</scope>
    <source>
        <strain evidence="2">KR_1_A1</strain>
    </source>
</reference>